<sequence length="635" mass="63566">MSGRRAGAPAAEDDGGGWSTAGPFLQVVVLFASDNKVLQYAKNVQARFTRHGIDVFMQTNLSEVGLARGKGPHWIRPSHLSMVISATKADFLIVVGDRNMRNETCQGRRSGKLVEMGVTERITAVLQSWARDHSVDSADAKGAEGLDSLQLSDRLHTYAGVGRALDRVERLEADAAAAARWRPPVRRAGSILSDHDAEMASLVTQVQTQGIRLHRELSSSLPILTELPVLPKGASLAQTLAFRMGLGIGRQVRASFRPTAETLHEPRPSGHIPSNLRDRLVSVTKELSERLEVALDDVAANAGGPHSLWGAYKQQETAARAKAAAAAADSPRARPAAAKPPQPVEVVDLSSRSAAVARSGGSGIAKESDGGRTLGSDAAAMAQSEPEEARKSGSSPAGDVVLEPGQWQCSSCTFLGLGQEPGTALAGGLAGDASAPLGFGPPGLANPSMAMEALATDSSGLALGGSTFDVSHSGLQLGAGPDSLGHAASDGLLAASAPGHAATGSSAPTASVGAAIAGPASTFGLGSFLSLGADPQGGVPAAGTAVATGAAVSLGLGVSGPMLGSSGPTSAAAVPGGSAFGSLGAGLEGLSLGLGSDPAAGRQGSLSMEPVGGDDGYLLGGAGGQGSSSGFPGLG</sequence>
<evidence type="ECO:0000313" key="3">
    <source>
        <dbReference type="Proteomes" id="UP000323011"/>
    </source>
</evidence>
<keyword evidence="3" id="KW-1185">Reference proteome</keyword>
<protein>
    <recommendedName>
        <fullName evidence="4">Anticodon-binding domain-containing protein</fullName>
    </recommendedName>
</protein>
<dbReference type="Proteomes" id="UP000323011">
    <property type="component" value="Unassembled WGS sequence"/>
</dbReference>
<gene>
    <name evidence="2" type="ORF">FNF29_04421</name>
</gene>
<comment type="caution">
    <text evidence="2">The sequence shown here is derived from an EMBL/GenBank/DDBJ whole genome shotgun (WGS) entry which is preliminary data.</text>
</comment>
<dbReference type="EMBL" id="VLTN01000025">
    <property type="protein sequence ID" value="KAA0151737.1"/>
    <property type="molecule type" value="Genomic_DNA"/>
</dbReference>
<evidence type="ECO:0000256" key="1">
    <source>
        <dbReference type="SAM" id="MobiDB-lite"/>
    </source>
</evidence>
<feature type="region of interest" description="Disordered" evidence="1">
    <location>
        <begin position="599"/>
        <end position="635"/>
    </location>
</feature>
<accession>A0A5A8CGJ4</accession>
<feature type="compositionally biased region" description="Low complexity" evidence="1">
    <location>
        <begin position="322"/>
        <end position="337"/>
    </location>
</feature>
<feature type="compositionally biased region" description="Low complexity" evidence="1">
    <location>
        <begin position="350"/>
        <end position="359"/>
    </location>
</feature>
<dbReference type="AlphaFoldDB" id="A0A5A8CGJ4"/>
<evidence type="ECO:0000313" key="2">
    <source>
        <dbReference type="EMBL" id="KAA0151737.1"/>
    </source>
</evidence>
<feature type="compositionally biased region" description="Gly residues" evidence="1">
    <location>
        <begin position="613"/>
        <end position="635"/>
    </location>
</feature>
<reference evidence="2 3" key="1">
    <citation type="submission" date="2019-07" db="EMBL/GenBank/DDBJ databases">
        <title>Genomes of Cafeteria roenbergensis.</title>
        <authorList>
            <person name="Fischer M.G."/>
            <person name="Hackl T."/>
            <person name="Roman M."/>
        </authorList>
    </citation>
    <scope>NUCLEOTIDE SEQUENCE [LARGE SCALE GENOMIC DNA]</scope>
    <source>
        <strain evidence="2 3">BVI</strain>
    </source>
</reference>
<name>A0A5A8CGJ4_CAFRO</name>
<evidence type="ECO:0008006" key="4">
    <source>
        <dbReference type="Google" id="ProtNLM"/>
    </source>
</evidence>
<proteinExistence type="predicted"/>
<feature type="region of interest" description="Disordered" evidence="1">
    <location>
        <begin position="322"/>
        <end position="400"/>
    </location>
</feature>
<organism evidence="2 3">
    <name type="scientific">Cafeteria roenbergensis</name>
    <name type="common">Marine flagellate</name>
    <dbReference type="NCBI Taxonomy" id="33653"/>
    <lineage>
        <taxon>Eukaryota</taxon>
        <taxon>Sar</taxon>
        <taxon>Stramenopiles</taxon>
        <taxon>Bigyra</taxon>
        <taxon>Opalozoa</taxon>
        <taxon>Bicosoecida</taxon>
        <taxon>Cafeteriaceae</taxon>
        <taxon>Cafeteria</taxon>
    </lineage>
</organism>